<dbReference type="Proteomes" id="UP000315385">
    <property type="component" value="Unassembled WGS sequence"/>
</dbReference>
<name>A0A544QRU8_9EURY</name>
<dbReference type="EMBL" id="SESI01000001">
    <property type="protein sequence ID" value="TQQ82158.1"/>
    <property type="molecule type" value="Genomic_DNA"/>
</dbReference>
<proteinExistence type="predicted"/>
<dbReference type="AlphaFoldDB" id="A0A544QRU8"/>
<protein>
    <submittedName>
        <fullName evidence="1">Uncharacterized protein</fullName>
    </submittedName>
</protein>
<sequence>MLHTVADELDTLTPASLVAGYADRLATTLEAVGIDTAADETELERATLSTVADGEVDGLSLTDAAAILALSESTPDSEAIVLETRDHLLMGMTTAVLDVDAVAAELDVGLTGQEVQQAIEGRAPLTLEELAAIQAVIDGRER</sequence>
<evidence type="ECO:0000313" key="1">
    <source>
        <dbReference type="EMBL" id="TQQ82158.1"/>
    </source>
</evidence>
<dbReference type="Pfam" id="PF19104">
    <property type="entry name" value="DUF5791"/>
    <property type="match status" value="1"/>
</dbReference>
<evidence type="ECO:0000313" key="2">
    <source>
        <dbReference type="Proteomes" id="UP000315385"/>
    </source>
</evidence>
<dbReference type="InterPro" id="IPR043809">
    <property type="entry name" value="DUF5791"/>
</dbReference>
<keyword evidence="2" id="KW-1185">Reference proteome</keyword>
<dbReference type="OrthoDB" id="306692at2157"/>
<reference evidence="1 2" key="1">
    <citation type="submission" date="2019-02" db="EMBL/GenBank/DDBJ databases">
        <title>Halonotius sp. a new haloqrchaeon isolated from saline water.</title>
        <authorList>
            <person name="Duran-Viseras A."/>
            <person name="Sanchez-Porro C."/>
            <person name="Ventosa A."/>
        </authorList>
    </citation>
    <scope>NUCLEOTIDE SEQUENCE [LARGE SCALE GENOMIC DNA]</scope>
    <source>
        <strain evidence="1 2">F9-27</strain>
    </source>
</reference>
<gene>
    <name evidence="1" type="ORF">EWF95_04250</name>
</gene>
<organism evidence="1 2">
    <name type="scientific">Halonotius roseus</name>
    <dbReference type="NCBI Taxonomy" id="2511997"/>
    <lineage>
        <taxon>Archaea</taxon>
        <taxon>Methanobacteriati</taxon>
        <taxon>Methanobacteriota</taxon>
        <taxon>Stenosarchaea group</taxon>
        <taxon>Halobacteria</taxon>
        <taxon>Halobacteriales</taxon>
        <taxon>Haloferacaceae</taxon>
        <taxon>Halonotius</taxon>
    </lineage>
</organism>
<dbReference type="RefSeq" id="WP_142442808.1">
    <property type="nucleotide sequence ID" value="NZ_SESI01000001.1"/>
</dbReference>
<comment type="caution">
    <text evidence="1">The sequence shown here is derived from an EMBL/GenBank/DDBJ whole genome shotgun (WGS) entry which is preliminary data.</text>
</comment>
<accession>A0A544QRU8</accession>